<keyword evidence="1" id="KW-0479">Metal-binding</keyword>
<dbReference type="STRING" id="667725.A0A0L0FNP0"/>
<proteinExistence type="predicted"/>
<dbReference type="InterPro" id="IPR013083">
    <property type="entry name" value="Znf_RING/FYVE/PHD"/>
</dbReference>
<dbReference type="AlphaFoldDB" id="A0A0L0FNP0"/>
<dbReference type="Gene3D" id="3.30.40.10">
    <property type="entry name" value="Zinc/RING finger domain, C3HC4 (zinc finger)"/>
    <property type="match status" value="1"/>
</dbReference>
<evidence type="ECO:0000259" key="6">
    <source>
        <dbReference type="PROSITE" id="PS50089"/>
    </source>
</evidence>
<feature type="domain" description="RING-type" evidence="6">
    <location>
        <begin position="19"/>
        <end position="58"/>
    </location>
</feature>
<evidence type="ECO:0000313" key="7">
    <source>
        <dbReference type="EMBL" id="KNC78442.1"/>
    </source>
</evidence>
<evidence type="ECO:0000256" key="2">
    <source>
        <dbReference type="ARBA" id="ARBA00022771"/>
    </source>
</evidence>
<reference evidence="7 8" key="1">
    <citation type="submission" date="2011-02" db="EMBL/GenBank/DDBJ databases">
        <title>The Genome Sequence of Sphaeroforma arctica JP610.</title>
        <authorList>
            <consortium name="The Broad Institute Genome Sequencing Platform"/>
            <person name="Russ C."/>
            <person name="Cuomo C."/>
            <person name="Young S.K."/>
            <person name="Zeng Q."/>
            <person name="Gargeya S."/>
            <person name="Alvarado L."/>
            <person name="Berlin A."/>
            <person name="Chapman S.B."/>
            <person name="Chen Z."/>
            <person name="Freedman E."/>
            <person name="Gellesch M."/>
            <person name="Goldberg J."/>
            <person name="Griggs A."/>
            <person name="Gujja S."/>
            <person name="Heilman E."/>
            <person name="Heiman D."/>
            <person name="Howarth C."/>
            <person name="Mehta T."/>
            <person name="Neiman D."/>
            <person name="Pearson M."/>
            <person name="Roberts A."/>
            <person name="Saif S."/>
            <person name="Shea T."/>
            <person name="Shenoy N."/>
            <person name="Sisk P."/>
            <person name="Stolte C."/>
            <person name="Sykes S."/>
            <person name="White J."/>
            <person name="Yandava C."/>
            <person name="Burger G."/>
            <person name="Gray M.W."/>
            <person name="Holland P.W.H."/>
            <person name="King N."/>
            <person name="Lang F.B.F."/>
            <person name="Roger A.J."/>
            <person name="Ruiz-Trillo I."/>
            <person name="Haas B."/>
            <person name="Nusbaum C."/>
            <person name="Birren B."/>
        </authorList>
    </citation>
    <scope>NUCLEOTIDE SEQUENCE [LARGE SCALE GENOMIC DNA]</scope>
    <source>
        <strain evidence="7 8">JP610</strain>
    </source>
</reference>
<dbReference type="Proteomes" id="UP000054560">
    <property type="component" value="Unassembled WGS sequence"/>
</dbReference>
<organism evidence="7 8">
    <name type="scientific">Sphaeroforma arctica JP610</name>
    <dbReference type="NCBI Taxonomy" id="667725"/>
    <lineage>
        <taxon>Eukaryota</taxon>
        <taxon>Ichthyosporea</taxon>
        <taxon>Ichthyophonida</taxon>
        <taxon>Sphaeroforma</taxon>
    </lineage>
</organism>
<dbReference type="GeneID" id="25909634"/>
<dbReference type="SUPFAM" id="SSF57850">
    <property type="entry name" value="RING/U-box"/>
    <property type="match status" value="1"/>
</dbReference>
<feature type="non-terminal residue" evidence="7">
    <location>
        <position position="353"/>
    </location>
</feature>
<dbReference type="GO" id="GO:0008270">
    <property type="term" value="F:zinc ion binding"/>
    <property type="evidence" value="ECO:0007669"/>
    <property type="project" value="UniProtKB-KW"/>
</dbReference>
<evidence type="ECO:0000256" key="4">
    <source>
        <dbReference type="PROSITE-ProRule" id="PRU00175"/>
    </source>
</evidence>
<accession>A0A0L0FNP0</accession>
<evidence type="ECO:0000256" key="5">
    <source>
        <dbReference type="SAM" id="MobiDB-lite"/>
    </source>
</evidence>
<dbReference type="OrthoDB" id="6477712at2759"/>
<evidence type="ECO:0000256" key="1">
    <source>
        <dbReference type="ARBA" id="ARBA00022723"/>
    </source>
</evidence>
<keyword evidence="8" id="KW-1185">Reference proteome</keyword>
<keyword evidence="3" id="KW-0862">Zinc</keyword>
<protein>
    <recommendedName>
        <fullName evidence="6">RING-type domain-containing protein</fullName>
    </recommendedName>
</protein>
<name>A0A0L0FNP0_9EUKA</name>
<dbReference type="RefSeq" id="XP_014152344.1">
    <property type="nucleotide sequence ID" value="XM_014296869.1"/>
</dbReference>
<dbReference type="PROSITE" id="PS50089">
    <property type="entry name" value="ZF_RING_2"/>
    <property type="match status" value="1"/>
</dbReference>
<dbReference type="PROSITE" id="PS00518">
    <property type="entry name" value="ZF_RING_1"/>
    <property type="match status" value="1"/>
</dbReference>
<dbReference type="InterPro" id="IPR001841">
    <property type="entry name" value="Znf_RING"/>
</dbReference>
<dbReference type="CDD" id="cd16449">
    <property type="entry name" value="RING-HC"/>
    <property type="match status" value="1"/>
</dbReference>
<dbReference type="InterPro" id="IPR017907">
    <property type="entry name" value="Znf_RING_CS"/>
</dbReference>
<feature type="region of interest" description="Disordered" evidence="5">
    <location>
        <begin position="291"/>
        <end position="353"/>
    </location>
</feature>
<keyword evidence="2 4" id="KW-0863">Zinc-finger</keyword>
<gene>
    <name evidence="7" type="ORF">SARC_09130</name>
</gene>
<evidence type="ECO:0000256" key="3">
    <source>
        <dbReference type="ARBA" id="ARBA00022833"/>
    </source>
</evidence>
<dbReference type="EMBL" id="KQ242488">
    <property type="protein sequence ID" value="KNC78442.1"/>
    <property type="molecule type" value="Genomic_DNA"/>
</dbReference>
<sequence length="353" mass="39201">MTWSSTRGVLADLIKDVTCKICGELERNSHTHPGCDHHFCHDCINRYMRIHYECPECNQPSFHGCADPNEPVNDIVSTISTFRALIDHTYTSRESLPSLSKATENNNAKYTRRTTQGNVFKSPSKVLGAMQIREEPGSPVVFASSTTQRPRSNSELKSAAQLNQAGRQAAPGSSLLIDTSVPTHTDGDRDTHIQVDENAYVKPCDIPKTVRYADAGGEEINRGHDLNKVSKITDESKPQIIINHEQDTSREGDSKDELGKGISENAQKTIDRVTTLDSTGQVVARPQSDIMNEIGPANTGKRKADEMANDAQRRHSYSVTDHVPEAQQMVAQRRLKRSRESYPPGRKKLSSHE</sequence>
<feature type="region of interest" description="Disordered" evidence="5">
    <location>
        <begin position="160"/>
        <end position="189"/>
    </location>
</feature>
<evidence type="ECO:0000313" key="8">
    <source>
        <dbReference type="Proteomes" id="UP000054560"/>
    </source>
</evidence>